<dbReference type="AlphaFoldDB" id="A0A0W0VE14"/>
<name>A0A0W0VE14_9GAMM</name>
<comment type="caution">
    <text evidence="1">The sequence shown here is derived from an EMBL/GenBank/DDBJ whole genome shotgun (WGS) entry which is preliminary data.</text>
</comment>
<reference evidence="1 2" key="1">
    <citation type="submission" date="2015-11" db="EMBL/GenBank/DDBJ databases">
        <title>Genomic analysis of 38 Legionella species identifies large and diverse effector repertoires.</title>
        <authorList>
            <person name="Burstein D."/>
            <person name="Amaro F."/>
            <person name="Zusman T."/>
            <person name="Lifshitz Z."/>
            <person name="Cohen O."/>
            <person name="Gilbert J.A."/>
            <person name="Pupko T."/>
            <person name="Shuman H.A."/>
            <person name="Segal G."/>
        </authorList>
    </citation>
    <scope>NUCLEOTIDE SEQUENCE [LARGE SCALE GENOMIC DNA]</scope>
    <source>
        <strain evidence="1 2">BL-540</strain>
    </source>
</reference>
<protein>
    <submittedName>
        <fullName evidence="1">Uncharacterized protein</fullName>
    </submittedName>
</protein>
<gene>
    <name evidence="1" type="ORF">Ljor_2691</name>
</gene>
<accession>A0A0W0VE14</accession>
<evidence type="ECO:0000313" key="1">
    <source>
        <dbReference type="EMBL" id="KTD18385.1"/>
    </source>
</evidence>
<keyword evidence="2" id="KW-1185">Reference proteome</keyword>
<dbReference type="EMBL" id="LNYJ01000011">
    <property type="protein sequence ID" value="KTD18385.1"/>
    <property type="molecule type" value="Genomic_DNA"/>
</dbReference>
<sequence>MICGWDEIFVIGRRLNILGRSYSGSDKHLVLNLFAGKHQMVVQKISIRYLKHDFSKWQFFYRLIAGKWFHAKYPKNYCDVQKIASTLLPALT</sequence>
<organism evidence="1 2">
    <name type="scientific">Legionella jordanis</name>
    <dbReference type="NCBI Taxonomy" id="456"/>
    <lineage>
        <taxon>Bacteria</taxon>
        <taxon>Pseudomonadati</taxon>
        <taxon>Pseudomonadota</taxon>
        <taxon>Gammaproteobacteria</taxon>
        <taxon>Legionellales</taxon>
        <taxon>Legionellaceae</taxon>
        <taxon>Legionella</taxon>
    </lineage>
</organism>
<evidence type="ECO:0000313" key="2">
    <source>
        <dbReference type="Proteomes" id="UP000055035"/>
    </source>
</evidence>
<dbReference type="Proteomes" id="UP000055035">
    <property type="component" value="Unassembled WGS sequence"/>
</dbReference>
<proteinExistence type="predicted"/>